<dbReference type="EMBL" id="JAGKQM010000012">
    <property type="protein sequence ID" value="KAH0897463.1"/>
    <property type="molecule type" value="Genomic_DNA"/>
</dbReference>
<evidence type="ECO:0000313" key="2">
    <source>
        <dbReference type="EMBL" id="KAH0897463.1"/>
    </source>
</evidence>
<proteinExistence type="predicted"/>
<gene>
    <name evidence="2" type="ORF">HID58_047031</name>
</gene>
<feature type="non-terminal residue" evidence="2">
    <location>
        <position position="1"/>
    </location>
</feature>
<protein>
    <submittedName>
        <fullName evidence="2">Uncharacterized protein</fullName>
    </submittedName>
</protein>
<accession>A0ABQ8AY93</accession>
<sequence>TKRVMRSGKKIAPPVSNKPRFNFIEDTFVSARGVKTKVWTLPPAEMDSVMNDSDSDSDSDGEPYPKL</sequence>
<organism evidence="2 3">
    <name type="scientific">Brassica napus</name>
    <name type="common">Rape</name>
    <dbReference type="NCBI Taxonomy" id="3708"/>
    <lineage>
        <taxon>Eukaryota</taxon>
        <taxon>Viridiplantae</taxon>
        <taxon>Streptophyta</taxon>
        <taxon>Embryophyta</taxon>
        <taxon>Tracheophyta</taxon>
        <taxon>Spermatophyta</taxon>
        <taxon>Magnoliopsida</taxon>
        <taxon>eudicotyledons</taxon>
        <taxon>Gunneridae</taxon>
        <taxon>Pentapetalae</taxon>
        <taxon>rosids</taxon>
        <taxon>malvids</taxon>
        <taxon>Brassicales</taxon>
        <taxon>Brassicaceae</taxon>
        <taxon>Brassiceae</taxon>
        <taxon>Brassica</taxon>
    </lineage>
</organism>
<dbReference type="Proteomes" id="UP000824890">
    <property type="component" value="Unassembled WGS sequence"/>
</dbReference>
<feature type="region of interest" description="Disordered" evidence="1">
    <location>
        <begin position="44"/>
        <end position="67"/>
    </location>
</feature>
<comment type="caution">
    <text evidence="2">The sequence shown here is derived from an EMBL/GenBank/DDBJ whole genome shotgun (WGS) entry which is preliminary data.</text>
</comment>
<reference evidence="2 3" key="1">
    <citation type="submission" date="2021-05" db="EMBL/GenBank/DDBJ databases">
        <title>Genome Assembly of Synthetic Allotetraploid Brassica napus Reveals Homoeologous Exchanges between Subgenomes.</title>
        <authorList>
            <person name="Davis J.T."/>
        </authorList>
    </citation>
    <scope>NUCLEOTIDE SEQUENCE [LARGE SCALE GENOMIC DNA]</scope>
    <source>
        <strain evidence="3">cv. Da-Ae</strain>
        <tissue evidence="2">Seedling</tissue>
    </source>
</reference>
<name>A0ABQ8AY93_BRANA</name>
<keyword evidence="3" id="KW-1185">Reference proteome</keyword>
<evidence type="ECO:0000256" key="1">
    <source>
        <dbReference type="SAM" id="MobiDB-lite"/>
    </source>
</evidence>
<evidence type="ECO:0000313" key="3">
    <source>
        <dbReference type="Proteomes" id="UP000824890"/>
    </source>
</evidence>